<dbReference type="InterPro" id="IPR017810">
    <property type="entry name" value="Mycothiol_biosynthesis_MshB"/>
</dbReference>
<dbReference type="InterPro" id="IPR003737">
    <property type="entry name" value="GlcNAc_PI_deacetylase-related"/>
</dbReference>
<comment type="cofactor">
    <cofactor evidence="4">
        <name>Zn(2+)</name>
        <dbReference type="ChEBI" id="CHEBI:29105"/>
    </cofactor>
    <text evidence="4">Binds 1 zinc ion per subunit.</text>
</comment>
<feature type="compositionally biased region" description="Low complexity" evidence="5">
    <location>
        <begin position="1"/>
        <end position="19"/>
    </location>
</feature>
<keyword evidence="1 4" id="KW-0479">Metal-binding</keyword>
<comment type="caution">
    <text evidence="6">The sequence shown here is derived from an EMBL/GenBank/DDBJ whole genome shotgun (WGS) entry which is preliminary data.</text>
</comment>
<organism evidence="6 7">
    <name type="scientific">Streptomyces sioyaensis</name>
    <dbReference type="NCBI Taxonomy" id="67364"/>
    <lineage>
        <taxon>Bacteria</taxon>
        <taxon>Bacillati</taxon>
        <taxon>Actinomycetota</taxon>
        <taxon>Actinomycetes</taxon>
        <taxon>Kitasatosporales</taxon>
        <taxon>Streptomycetaceae</taxon>
        <taxon>Streptomyces</taxon>
    </lineage>
</organism>
<feature type="binding site" evidence="4">
    <location>
        <position position="35"/>
    </location>
    <ligand>
        <name>Zn(2+)</name>
        <dbReference type="ChEBI" id="CHEBI:29105"/>
    </ligand>
</feature>
<sequence length="331" mass="34936">MTDRPASFTPPSAPSGTAPAPRPVPSRRLLLVHAHPDDESINNGVTMATYAAEGAQVTLVTCTRGEEGEVIPPELAHLAPDRDDALGPYRGRELAAAMAALGVTDHRFLGGPGRYRDSGMMGAPQNERPDCFWQAPLDEAAAELVAVIREVRPQVMVTYDPQGGYGHPDHIQAHRVAMRGAELAAAADFRPELGGSHAIGKIYWNCNPRSAVEEGFARLRAAGHTFPGIASPDDVPGVVPDAEVTASVTGGRAAAEAKTAAMRAHYTQIAVDGPFFALSNDLGQPLFATEHYRLVHGVPGAADGVREDDLFAGIGDTVGTQESTRIEEAAE</sequence>
<evidence type="ECO:0000256" key="4">
    <source>
        <dbReference type="HAMAP-Rule" id="MF_01696"/>
    </source>
</evidence>
<dbReference type="EMBL" id="SDIF01000037">
    <property type="protein sequence ID" value="RXS66412.1"/>
    <property type="molecule type" value="Genomic_DNA"/>
</dbReference>
<dbReference type="RefSeq" id="WP_129248202.1">
    <property type="nucleotide sequence ID" value="NZ_JABZEL010000008.1"/>
</dbReference>
<evidence type="ECO:0000256" key="1">
    <source>
        <dbReference type="ARBA" id="ARBA00022723"/>
    </source>
</evidence>
<comment type="similarity">
    <text evidence="4">Belongs to the MshB deacetylase family.</text>
</comment>
<keyword evidence="7" id="KW-1185">Reference proteome</keyword>
<dbReference type="GO" id="GO:0010125">
    <property type="term" value="P:mycothiol biosynthetic process"/>
    <property type="evidence" value="ECO:0007669"/>
    <property type="project" value="UniProtKB-UniRule"/>
</dbReference>
<dbReference type="PANTHER" id="PTHR12993">
    <property type="entry name" value="N-ACETYLGLUCOSAMINYL-PHOSPHATIDYLINOSITOL DE-N-ACETYLASE-RELATED"/>
    <property type="match status" value="1"/>
</dbReference>
<keyword evidence="2 4" id="KW-0378">Hydrolase</keyword>
<comment type="function">
    <text evidence="4">Catalyzes the deacetylation of 1D-myo-inositol 2-acetamido-2-deoxy-alpha-D-glucopyranoside (GlcNAc-Ins) in the mycothiol biosynthesis pathway.</text>
</comment>
<dbReference type="GO" id="GO:0035595">
    <property type="term" value="F:N-acetylglucosaminylinositol deacetylase activity"/>
    <property type="evidence" value="ECO:0007669"/>
    <property type="project" value="UniProtKB-EC"/>
</dbReference>
<feature type="binding site" evidence="4">
    <location>
        <position position="38"/>
    </location>
    <ligand>
        <name>Zn(2+)</name>
        <dbReference type="ChEBI" id="CHEBI:29105"/>
    </ligand>
</feature>
<evidence type="ECO:0000313" key="7">
    <source>
        <dbReference type="Proteomes" id="UP000289482"/>
    </source>
</evidence>
<dbReference type="Gene3D" id="3.40.50.10320">
    <property type="entry name" value="LmbE-like"/>
    <property type="match status" value="1"/>
</dbReference>
<name>A0A4Q1QTG0_9ACTN</name>
<dbReference type="Proteomes" id="UP000289482">
    <property type="component" value="Unassembled WGS sequence"/>
</dbReference>
<protein>
    <recommendedName>
        <fullName evidence="4">1D-myo-inositol 2-acetamido-2-deoxy-alpha-D-glucopyranoside deacetylase</fullName>
        <shortName evidence="4">GlcNAc-Ins deacetylase</shortName>
        <ecNumber evidence="4">3.5.1.103</ecNumber>
    </recommendedName>
    <alternativeName>
        <fullName evidence="4">N-acetyl-1-D-myo-inositol-2-amino-2-deoxy-alpha-D-glucopyranoside deacetylase</fullName>
    </alternativeName>
</protein>
<gene>
    <name evidence="4 6" type="primary">mshB</name>
    <name evidence="6" type="ORF">EST54_15460</name>
</gene>
<dbReference type="PANTHER" id="PTHR12993:SF26">
    <property type="entry name" value="1D-MYO-INOSITOL 2-ACETAMIDO-2-DEOXY-ALPHA-D-GLUCOPYRANOSIDE DEACETYLASE"/>
    <property type="match status" value="1"/>
</dbReference>
<dbReference type="SUPFAM" id="SSF102588">
    <property type="entry name" value="LmbE-like"/>
    <property type="match status" value="1"/>
</dbReference>
<dbReference type="GO" id="GO:0008270">
    <property type="term" value="F:zinc ion binding"/>
    <property type="evidence" value="ECO:0007669"/>
    <property type="project" value="UniProtKB-UniRule"/>
</dbReference>
<evidence type="ECO:0000256" key="5">
    <source>
        <dbReference type="SAM" id="MobiDB-lite"/>
    </source>
</evidence>
<dbReference type="HAMAP" id="MF_01696">
    <property type="entry name" value="MshB"/>
    <property type="match status" value="1"/>
</dbReference>
<dbReference type="AlphaFoldDB" id="A0A4Q1QTG0"/>
<accession>A0A4Q1QTG0</accession>
<dbReference type="EC" id="3.5.1.103" evidence="4"/>
<reference evidence="6 7" key="1">
    <citation type="submission" date="2019-01" db="EMBL/GenBank/DDBJ databases">
        <title>Draft genome sequences of the type strain Streptomyces sioyaensis DSM 40032 and its novel strain, TM32, a thermotolerant antibiotics-producing actinobacterium.</title>
        <authorList>
            <person name="Nakaew N."/>
            <person name="Lumyong S."/>
            <person name="Sloan W.T."/>
            <person name="Sungthong R."/>
        </authorList>
    </citation>
    <scope>NUCLEOTIDE SEQUENCE [LARGE SCALE GENOMIC DNA]</scope>
    <source>
        <strain evidence="6 7">DSM 40032</strain>
    </source>
</reference>
<dbReference type="NCBIfam" id="TIGR03445">
    <property type="entry name" value="mycothiol_MshB"/>
    <property type="match status" value="1"/>
</dbReference>
<dbReference type="GeneID" id="95779359"/>
<proteinExistence type="inferred from homology"/>
<evidence type="ECO:0000313" key="6">
    <source>
        <dbReference type="EMBL" id="RXS66412.1"/>
    </source>
</evidence>
<feature type="binding site" evidence="4">
    <location>
        <position position="170"/>
    </location>
    <ligand>
        <name>Zn(2+)</name>
        <dbReference type="ChEBI" id="CHEBI:29105"/>
    </ligand>
</feature>
<keyword evidence="3 4" id="KW-0862">Zinc</keyword>
<dbReference type="Pfam" id="PF02585">
    <property type="entry name" value="PIG-L"/>
    <property type="match status" value="1"/>
</dbReference>
<feature type="region of interest" description="Disordered" evidence="5">
    <location>
        <begin position="1"/>
        <end position="25"/>
    </location>
</feature>
<comment type="catalytic activity">
    <reaction evidence="4">
        <text>1D-myo-inositol 2-acetamido-2-deoxy-alpha-D-glucopyranoside + H2O = 1D-myo-inositol 2-amino-2-deoxy-alpha-D-glucopyranoside + acetate</text>
        <dbReference type="Rhea" id="RHEA:26180"/>
        <dbReference type="ChEBI" id="CHEBI:15377"/>
        <dbReference type="ChEBI" id="CHEBI:30089"/>
        <dbReference type="ChEBI" id="CHEBI:52442"/>
        <dbReference type="ChEBI" id="CHEBI:58886"/>
        <dbReference type="EC" id="3.5.1.103"/>
    </reaction>
</comment>
<evidence type="ECO:0000256" key="3">
    <source>
        <dbReference type="ARBA" id="ARBA00022833"/>
    </source>
</evidence>
<evidence type="ECO:0000256" key="2">
    <source>
        <dbReference type="ARBA" id="ARBA00022801"/>
    </source>
</evidence>
<dbReference type="InterPro" id="IPR024078">
    <property type="entry name" value="LmbE-like_dom_sf"/>
</dbReference>